<protein>
    <recommendedName>
        <fullName evidence="4">AttH domain-containing protein</fullName>
    </recommendedName>
</protein>
<dbReference type="Proteomes" id="UP000215027">
    <property type="component" value="Chromosome I"/>
</dbReference>
<dbReference type="KEGG" id="pbf:CFX0092_A3137"/>
<reference evidence="2" key="1">
    <citation type="submission" date="2016-01" db="EMBL/GenBank/DDBJ databases">
        <authorList>
            <person name="Mcilroy J.S."/>
            <person name="Karst M S."/>
            <person name="Albertsen M."/>
        </authorList>
    </citation>
    <scope>NUCLEOTIDE SEQUENCE</scope>
    <source>
        <strain evidence="2">Cfx-K</strain>
    </source>
</reference>
<gene>
    <name evidence="2" type="ORF">CFX0092_A3137</name>
</gene>
<keyword evidence="1" id="KW-1133">Transmembrane helix</keyword>
<dbReference type="EMBL" id="LN890655">
    <property type="protein sequence ID" value="CUS05015.2"/>
    <property type="molecule type" value="Genomic_DNA"/>
</dbReference>
<proteinExistence type="predicted"/>
<keyword evidence="1" id="KW-0472">Membrane</keyword>
<evidence type="ECO:0000313" key="2">
    <source>
        <dbReference type="EMBL" id="CUS05015.2"/>
    </source>
</evidence>
<keyword evidence="1" id="KW-0812">Transmembrane</keyword>
<keyword evidence="3" id="KW-1185">Reference proteome</keyword>
<organism evidence="2 3">
    <name type="scientific">Candidatus Promineifilum breve</name>
    <dbReference type="NCBI Taxonomy" id="1806508"/>
    <lineage>
        <taxon>Bacteria</taxon>
        <taxon>Bacillati</taxon>
        <taxon>Chloroflexota</taxon>
        <taxon>Ardenticatenia</taxon>
        <taxon>Candidatus Promineifilales</taxon>
        <taxon>Candidatus Promineifilaceae</taxon>
        <taxon>Candidatus Promineifilum</taxon>
    </lineage>
</organism>
<dbReference type="InterPro" id="IPR025893">
    <property type="entry name" value="Tocopherol_cyclase"/>
</dbReference>
<feature type="transmembrane region" description="Helical" evidence="1">
    <location>
        <begin position="201"/>
        <end position="223"/>
    </location>
</feature>
<feature type="transmembrane region" description="Helical" evidence="1">
    <location>
        <begin position="119"/>
        <end position="137"/>
    </location>
</feature>
<dbReference type="PANTHER" id="PTHR35309:SF4">
    <property type="entry name" value="TOCOPHEROL CYCLASE"/>
    <property type="match status" value="1"/>
</dbReference>
<dbReference type="SUPFAM" id="SSF159245">
    <property type="entry name" value="AttH-like"/>
    <property type="match status" value="1"/>
</dbReference>
<evidence type="ECO:0000313" key="3">
    <source>
        <dbReference type="Proteomes" id="UP000215027"/>
    </source>
</evidence>
<name>A0A160T7F3_9CHLR</name>
<dbReference type="PANTHER" id="PTHR35309">
    <property type="match status" value="1"/>
</dbReference>
<sequence length="331" mass="37485">MIHFLRRALHPARYHGRLRGQRPPFFEGWYFKVIDATGRHRFAFVPGVFWSSRPHAFVQVLDGANGTAHYHEFPVDSFWAAEDRFDVAVGGNRFTHNEMTLLIDRPEQRVSGTLRFGGLVPWPVTLAAPGIMGWYAWVPFMQCYHGVLSLDHTIYGSLTIDGQEIDFSGGRGYIEKDWGRSFPEAWIWFQTNHFGQVGTSLTASIAIIPWVVTAFPGFIIGLWHGGRLYRFATYTGAKVERLAVTEQTIDWVVGDKRHRLEMFVTQGPHSQFGLLKGPDTLEMGKRVAETQSATVAVRLTERASGRVLFEDTGQHAGLEVHEVEARLLKMI</sequence>
<dbReference type="AlphaFoldDB" id="A0A160T7F3"/>
<dbReference type="Pfam" id="PF14249">
    <property type="entry name" value="Tocopherol_cycl"/>
    <property type="match status" value="1"/>
</dbReference>
<evidence type="ECO:0008006" key="4">
    <source>
        <dbReference type="Google" id="ProtNLM"/>
    </source>
</evidence>
<dbReference type="OrthoDB" id="9772627at2"/>
<dbReference type="RefSeq" id="WP_095044277.1">
    <property type="nucleotide sequence ID" value="NZ_LN890655.1"/>
</dbReference>
<dbReference type="GO" id="GO:0009976">
    <property type="term" value="F:tocopherol cyclase activity"/>
    <property type="evidence" value="ECO:0007669"/>
    <property type="project" value="InterPro"/>
</dbReference>
<accession>A0A160T7F3</accession>
<evidence type="ECO:0000256" key="1">
    <source>
        <dbReference type="SAM" id="Phobius"/>
    </source>
</evidence>